<dbReference type="PANTHER" id="PTHR33098:SF36">
    <property type="entry name" value="HYDROXYPROLINE-RICH GLYCOPROTEIN FAMILY PROTEIN"/>
    <property type="match status" value="1"/>
</dbReference>
<dbReference type="AlphaFoldDB" id="A0A6P3Z7N0"/>
<reference evidence="3" key="1">
    <citation type="submission" date="2025-05" db="UniProtKB">
        <authorList>
            <consortium name="RefSeq"/>
        </authorList>
    </citation>
    <scope>NUCLEOTIDE SEQUENCE [LARGE SCALE GENOMIC DNA]</scope>
</reference>
<evidence type="ECO:0000256" key="1">
    <source>
        <dbReference type="SAM" id="MobiDB-lite"/>
    </source>
</evidence>
<feature type="compositionally biased region" description="Basic and acidic residues" evidence="1">
    <location>
        <begin position="202"/>
        <end position="211"/>
    </location>
</feature>
<feature type="compositionally biased region" description="Basic and acidic residues" evidence="1">
    <location>
        <begin position="306"/>
        <end position="319"/>
    </location>
</feature>
<dbReference type="Pfam" id="PF05553">
    <property type="entry name" value="DUF761"/>
    <property type="match status" value="1"/>
</dbReference>
<dbReference type="InParanoid" id="A0A6P3Z7N0"/>
<feature type="region of interest" description="Disordered" evidence="1">
    <location>
        <begin position="494"/>
        <end position="529"/>
    </location>
</feature>
<dbReference type="InterPro" id="IPR008480">
    <property type="entry name" value="DUF761_pln"/>
</dbReference>
<evidence type="ECO:0000313" key="3">
    <source>
        <dbReference type="Proteomes" id="UP001652623"/>
    </source>
</evidence>
<sequence>MEEEENMLPPFWLQTNDTLRQVDHRRRRHLLRRSTSIFLNSSALVAVLLVIALVFIFIIIPTLLSFTSHVFRPQLVKKSWDSLNLVLVLFAIVCGFLSRNSNENTNSYEDQSVSIAGSGASKSNPSTPRQWYENQYSDRTAYMTRLRSSSSYPDLRQESNWASRDDRWRSYDDIHVNSYHADQGLHHRRPWPQEPEPEQEAVVDRNLREEGSYSQPAPPSQSSSSPPETPPPRQASPPRPVTPPQPSKKVGVKRKPKRSDEALGENERISTGTDFEAIVEISYPPPSAIPIPIQTPPPAPISVYEETERKSSGKNEKKRGVVSKEFLISSLRRKKKKQRQKSVENFDAIIMSSVPSSSSSSSLLLTAPPSRAPSPPPPPPPSSAFHNLFSSKKGKTKKSISQPQPPSQPPPPSRKHTSMVSASKTKPSSPIRARRFPLPETTTTSIGTSSIGVEYDNVNRGNESPLIPIPPPPPPPPFKMPAWKFVRHGDFVRINSNNSSRSGSPDLDDSEDSGSMETSPLARNGAAMEVGESSTAMFCPSPDVDSKADTFIARFRAGLKLEKMNSAKERKSTLGPQ</sequence>
<dbReference type="KEGG" id="zju:107410099"/>
<evidence type="ECO:0000313" key="4">
    <source>
        <dbReference type="RefSeq" id="XP_015872994.2"/>
    </source>
</evidence>
<feature type="compositionally biased region" description="Low complexity" evidence="1">
    <location>
        <begin position="495"/>
        <end position="504"/>
    </location>
</feature>
<evidence type="ECO:0000256" key="2">
    <source>
        <dbReference type="SAM" id="Phobius"/>
    </source>
</evidence>
<dbReference type="GeneID" id="107410099"/>
<dbReference type="Proteomes" id="UP001652623">
    <property type="component" value="Chromosome 1"/>
</dbReference>
<name>A0A6P3Z7N0_ZIZJJ</name>
<dbReference type="RefSeq" id="XP_015872994.2">
    <property type="nucleotide sequence ID" value="XM_016017508.3"/>
</dbReference>
<keyword evidence="3" id="KW-1185">Reference proteome</keyword>
<feature type="transmembrane region" description="Helical" evidence="2">
    <location>
        <begin position="37"/>
        <end position="60"/>
    </location>
</feature>
<feature type="compositionally biased region" description="Basic residues" evidence="1">
    <location>
        <begin position="331"/>
        <end position="340"/>
    </location>
</feature>
<feature type="compositionally biased region" description="Pro residues" evidence="1">
    <location>
        <begin position="227"/>
        <end position="246"/>
    </location>
</feature>
<feature type="compositionally biased region" description="Pro residues" evidence="1">
    <location>
        <begin position="467"/>
        <end position="479"/>
    </location>
</feature>
<proteinExistence type="predicted"/>
<keyword evidence="2" id="KW-1133">Transmembrane helix</keyword>
<dbReference type="PANTHER" id="PTHR33098">
    <property type="entry name" value="COTTON FIBER (DUF761)"/>
    <property type="match status" value="1"/>
</dbReference>
<gene>
    <name evidence="4" type="primary">LOC107410099</name>
</gene>
<feature type="compositionally biased region" description="Basic and acidic residues" evidence="1">
    <location>
        <begin position="258"/>
        <end position="268"/>
    </location>
</feature>
<accession>A0A6P3Z7N0</accession>
<feature type="compositionally biased region" description="Pro residues" evidence="1">
    <location>
        <begin position="283"/>
        <end position="300"/>
    </location>
</feature>
<feature type="compositionally biased region" description="Low complexity" evidence="1">
    <location>
        <begin position="352"/>
        <end position="369"/>
    </location>
</feature>
<feature type="compositionally biased region" description="Pro residues" evidence="1">
    <location>
        <begin position="370"/>
        <end position="382"/>
    </location>
</feature>
<reference evidence="4" key="2">
    <citation type="submission" date="2025-08" db="UniProtKB">
        <authorList>
            <consortium name="RefSeq"/>
        </authorList>
    </citation>
    <scope>IDENTIFICATION</scope>
    <source>
        <tissue evidence="4">Seedling</tissue>
    </source>
</reference>
<feature type="region of interest" description="Disordered" evidence="1">
    <location>
        <begin position="182"/>
        <end position="481"/>
    </location>
</feature>
<feature type="compositionally biased region" description="Low complexity" evidence="1">
    <location>
        <begin position="441"/>
        <end position="452"/>
    </location>
</feature>
<feature type="compositionally biased region" description="Polar residues" evidence="1">
    <location>
        <begin position="418"/>
        <end position="428"/>
    </location>
</feature>
<protein>
    <submittedName>
        <fullName evidence="4">Uncharacterized protein LOC107410099</fullName>
    </submittedName>
</protein>
<keyword evidence="2" id="KW-0472">Membrane</keyword>
<feature type="compositionally biased region" description="Pro residues" evidence="1">
    <location>
        <begin position="403"/>
        <end position="412"/>
    </location>
</feature>
<organism evidence="3 4">
    <name type="scientific">Ziziphus jujuba</name>
    <name type="common">Chinese jujube</name>
    <name type="synonym">Ziziphus sativa</name>
    <dbReference type="NCBI Taxonomy" id="326968"/>
    <lineage>
        <taxon>Eukaryota</taxon>
        <taxon>Viridiplantae</taxon>
        <taxon>Streptophyta</taxon>
        <taxon>Embryophyta</taxon>
        <taxon>Tracheophyta</taxon>
        <taxon>Spermatophyta</taxon>
        <taxon>Magnoliopsida</taxon>
        <taxon>eudicotyledons</taxon>
        <taxon>Gunneridae</taxon>
        <taxon>Pentapetalae</taxon>
        <taxon>rosids</taxon>
        <taxon>fabids</taxon>
        <taxon>Rosales</taxon>
        <taxon>Rhamnaceae</taxon>
        <taxon>Paliureae</taxon>
        <taxon>Ziziphus</taxon>
    </lineage>
</organism>
<keyword evidence="2" id="KW-0812">Transmembrane</keyword>